<name>A0A5J4QTD4_9ZZZZ</name>
<protein>
    <submittedName>
        <fullName evidence="1">Uncharacterized protein</fullName>
    </submittedName>
</protein>
<proteinExistence type="predicted"/>
<sequence length="135" mass="15815">MKNEKPMPYRCRKYRHFFSVRIGTILNTSKLPLQKWLLAIYILTNSKKGVSSYQLAGYLGTTQKTAWFLAHRIREMWKQYTFQLADTVEVDETYIDELERNKHEKDKLKSGRGACWENPSNGAEIPRGESQSLCH</sequence>
<reference evidence="1" key="1">
    <citation type="submission" date="2019-03" db="EMBL/GenBank/DDBJ databases">
        <title>Single cell metagenomics reveals metabolic interactions within the superorganism composed of flagellate Streblomastix strix and complex community of Bacteroidetes bacteria on its surface.</title>
        <authorList>
            <person name="Treitli S.C."/>
            <person name="Kolisko M."/>
            <person name="Husnik F."/>
            <person name="Keeling P."/>
            <person name="Hampl V."/>
        </authorList>
    </citation>
    <scope>NUCLEOTIDE SEQUENCE</scope>
    <source>
        <strain evidence="1">STM</strain>
    </source>
</reference>
<comment type="caution">
    <text evidence="1">The sequence shown here is derived from an EMBL/GenBank/DDBJ whole genome shotgun (WGS) entry which is preliminary data.</text>
</comment>
<organism evidence="1">
    <name type="scientific">termite gut metagenome</name>
    <dbReference type="NCBI Taxonomy" id="433724"/>
    <lineage>
        <taxon>unclassified sequences</taxon>
        <taxon>metagenomes</taxon>
        <taxon>organismal metagenomes</taxon>
    </lineage>
</organism>
<dbReference type="NCBIfam" id="NF033547">
    <property type="entry name" value="transpos_IS1595"/>
    <property type="match status" value="1"/>
</dbReference>
<dbReference type="AlphaFoldDB" id="A0A5J4QTD4"/>
<dbReference type="EMBL" id="SNRY01002496">
    <property type="protein sequence ID" value="KAA6324822.1"/>
    <property type="molecule type" value="Genomic_DNA"/>
</dbReference>
<gene>
    <name evidence="1" type="ORF">EZS27_025891</name>
</gene>
<accession>A0A5J4QTD4</accession>
<evidence type="ECO:0000313" key="1">
    <source>
        <dbReference type="EMBL" id="KAA6324822.1"/>
    </source>
</evidence>